<protein>
    <submittedName>
        <fullName evidence="3">Esterase</fullName>
    </submittedName>
</protein>
<dbReference type="STRING" id="1931275.BV914_02010"/>
<dbReference type="Gene3D" id="3.10.129.10">
    <property type="entry name" value="Hotdog Thioesterase"/>
    <property type="match status" value="1"/>
</dbReference>
<comment type="similarity">
    <text evidence="1">Belongs to the 4-hydroxybenzoyl-CoA thioesterase family.</text>
</comment>
<dbReference type="AlphaFoldDB" id="A0A1X3DJZ6"/>
<evidence type="ECO:0000256" key="2">
    <source>
        <dbReference type="ARBA" id="ARBA00022801"/>
    </source>
</evidence>
<evidence type="ECO:0000313" key="4">
    <source>
        <dbReference type="Proteomes" id="UP000193303"/>
    </source>
</evidence>
<dbReference type="InterPro" id="IPR050563">
    <property type="entry name" value="4-hydroxybenzoyl-CoA_TE"/>
</dbReference>
<sequence length="142" mass="15744">MPRISIPYPEKTLFRTSVAVHIGDINYGNHLANDAVLRICHECRIRWLAQHGFTELDAGGTGLIMMDAAVRYLAQARHGDMLDIVMDVTGISRSGFTLLYSISRTSDRQQIAAVQTGMVCFDYATQKISRLPESLRAACEAV</sequence>
<dbReference type="SUPFAM" id="SSF54637">
    <property type="entry name" value="Thioesterase/thiol ester dehydrase-isomerase"/>
    <property type="match status" value="1"/>
</dbReference>
<comment type="caution">
    <text evidence="3">The sequence shown here is derived from an EMBL/GenBank/DDBJ whole genome shotgun (WGS) entry which is preliminary data.</text>
</comment>
<dbReference type="EMBL" id="MTAB01000005">
    <property type="protein sequence ID" value="OSI23859.1"/>
    <property type="molecule type" value="Genomic_DNA"/>
</dbReference>
<dbReference type="OrthoDB" id="333038at2"/>
<dbReference type="RefSeq" id="WP_085358306.1">
    <property type="nucleotide sequence ID" value="NZ_MTAB01000005.1"/>
</dbReference>
<evidence type="ECO:0000313" key="3">
    <source>
        <dbReference type="EMBL" id="OSI23859.1"/>
    </source>
</evidence>
<dbReference type="CDD" id="cd00586">
    <property type="entry name" value="4HBT"/>
    <property type="match status" value="1"/>
</dbReference>
<organism evidence="3 4">
    <name type="scientific">Neisseria dumasiana</name>
    <dbReference type="NCBI Taxonomy" id="1931275"/>
    <lineage>
        <taxon>Bacteria</taxon>
        <taxon>Pseudomonadati</taxon>
        <taxon>Pseudomonadota</taxon>
        <taxon>Betaproteobacteria</taxon>
        <taxon>Neisseriales</taxon>
        <taxon>Neisseriaceae</taxon>
        <taxon>Neisseria</taxon>
    </lineage>
</organism>
<gene>
    <name evidence="3" type="ORF">BV912_03060</name>
</gene>
<dbReference type="Proteomes" id="UP000193303">
    <property type="component" value="Unassembled WGS sequence"/>
</dbReference>
<dbReference type="GO" id="GO:0047617">
    <property type="term" value="F:fatty acyl-CoA hydrolase activity"/>
    <property type="evidence" value="ECO:0007669"/>
    <property type="project" value="TreeGrafter"/>
</dbReference>
<dbReference type="Pfam" id="PF13279">
    <property type="entry name" value="4HBT_2"/>
    <property type="match status" value="1"/>
</dbReference>
<dbReference type="InterPro" id="IPR029069">
    <property type="entry name" value="HotDog_dom_sf"/>
</dbReference>
<proteinExistence type="inferred from homology"/>
<keyword evidence="2" id="KW-0378">Hydrolase</keyword>
<name>A0A1X3DJZ6_9NEIS</name>
<evidence type="ECO:0000256" key="1">
    <source>
        <dbReference type="ARBA" id="ARBA00005953"/>
    </source>
</evidence>
<accession>A0A1X3DJZ6</accession>
<reference evidence="4" key="1">
    <citation type="submission" date="2017-01" db="EMBL/GenBank/DDBJ databases">
        <authorList>
            <person name="Mah S.A."/>
            <person name="Swanson W.J."/>
            <person name="Moy G.W."/>
            <person name="Vacquier V.D."/>
        </authorList>
    </citation>
    <scope>NUCLEOTIDE SEQUENCE [LARGE SCALE GENOMIC DNA]</scope>
    <source>
        <strain evidence="4">124861</strain>
    </source>
</reference>
<dbReference type="PANTHER" id="PTHR31793">
    <property type="entry name" value="4-HYDROXYBENZOYL-COA THIOESTERASE FAMILY MEMBER"/>
    <property type="match status" value="1"/>
</dbReference>
<dbReference type="PANTHER" id="PTHR31793:SF27">
    <property type="entry name" value="NOVEL THIOESTERASE SUPERFAMILY DOMAIN AND SAPOSIN A-TYPE DOMAIN CONTAINING PROTEIN (0610012H03RIK)"/>
    <property type="match status" value="1"/>
</dbReference>